<feature type="region of interest" description="Disordered" evidence="1">
    <location>
        <begin position="27"/>
        <end position="62"/>
    </location>
</feature>
<dbReference type="EMBL" id="AZJT01000005">
    <property type="protein sequence ID" value="ETW91852.1"/>
    <property type="molecule type" value="Genomic_DNA"/>
</dbReference>
<evidence type="ECO:0000313" key="3">
    <source>
        <dbReference type="Proteomes" id="UP000024559"/>
    </source>
</evidence>
<reference evidence="3" key="1">
    <citation type="submission" date="2013-12" db="EMBL/GenBank/DDBJ databases">
        <title>Genome sequences of Streptococcus thermophilus strains MTH17CL396 and M17PTZA496 isolated from Fontina cheese in Valle d'Aosta region (Italy).</title>
        <authorList>
            <person name="Treu L."/>
            <person name="Giacomini A."/>
            <person name="Corich V."/>
            <person name="Vendramin V."/>
            <person name="Bovo B."/>
        </authorList>
    </citation>
    <scope>NUCLEOTIDE SEQUENCE [LARGE SCALE GENOMIC DNA]</scope>
    <source>
        <strain evidence="3">M17PTZA496</strain>
    </source>
</reference>
<name>A0A0E2QKI1_STRTR</name>
<sequence>MVFSSSETDEALLEVHSQVDIVETSVSMAKPHSEEARVQDLGEDRSVAESERRYSSPISEVA</sequence>
<dbReference type="PATRIC" id="fig|1433289.7.peg.83"/>
<gene>
    <name evidence="2" type="ORF">X841_00555</name>
</gene>
<comment type="caution">
    <text evidence="2">The sequence shown here is derived from an EMBL/GenBank/DDBJ whole genome shotgun (WGS) entry which is preliminary data.</text>
</comment>
<organism evidence="2 3">
    <name type="scientific">Streptococcus thermophilus M17PTZA496</name>
    <dbReference type="NCBI Taxonomy" id="1433289"/>
    <lineage>
        <taxon>Bacteria</taxon>
        <taxon>Bacillati</taxon>
        <taxon>Bacillota</taxon>
        <taxon>Bacilli</taxon>
        <taxon>Lactobacillales</taxon>
        <taxon>Streptococcaceae</taxon>
        <taxon>Streptococcus</taxon>
    </lineage>
</organism>
<dbReference type="AlphaFoldDB" id="A0A0E2QKI1"/>
<protein>
    <submittedName>
        <fullName evidence="2">Uncharacterized protein</fullName>
    </submittedName>
</protein>
<accession>A0A0E2QKI1</accession>
<dbReference type="HOGENOM" id="CLU_2902516_0_0_9"/>
<dbReference type="RefSeq" id="WP_084828424.1">
    <property type="nucleotide sequence ID" value="NZ_CM002372.1"/>
</dbReference>
<dbReference type="Proteomes" id="UP000024559">
    <property type="component" value="Chromosome"/>
</dbReference>
<feature type="compositionally biased region" description="Basic and acidic residues" evidence="1">
    <location>
        <begin position="31"/>
        <end position="54"/>
    </location>
</feature>
<evidence type="ECO:0000256" key="1">
    <source>
        <dbReference type="SAM" id="MobiDB-lite"/>
    </source>
</evidence>
<evidence type="ECO:0000313" key="2">
    <source>
        <dbReference type="EMBL" id="ETW91852.1"/>
    </source>
</evidence>
<proteinExistence type="predicted"/>